<accession>A0ABY1PDN4</accession>
<dbReference type="EMBL" id="FXUA01000007">
    <property type="protein sequence ID" value="SMP31560.1"/>
    <property type="molecule type" value="Genomic_DNA"/>
</dbReference>
<gene>
    <name evidence="1" type="ORF">SAMN06265367_107148</name>
</gene>
<protein>
    <submittedName>
        <fullName evidence="1">Uncharacterized protein</fullName>
    </submittedName>
</protein>
<reference evidence="1 2" key="1">
    <citation type="submission" date="2017-05" db="EMBL/GenBank/DDBJ databases">
        <authorList>
            <person name="Varghese N."/>
            <person name="Submissions S."/>
        </authorList>
    </citation>
    <scope>NUCLEOTIDE SEQUENCE [LARGE SCALE GENOMIC DNA]</scope>
    <source>
        <strain evidence="1 2">DSM 15360</strain>
    </source>
</reference>
<keyword evidence="2" id="KW-1185">Reference proteome</keyword>
<dbReference type="Proteomes" id="UP001157915">
    <property type="component" value="Unassembled WGS sequence"/>
</dbReference>
<proteinExistence type="predicted"/>
<organism evidence="1 2">
    <name type="scientific">Algoriphagus winogradskyi</name>
    <dbReference type="NCBI Taxonomy" id="237017"/>
    <lineage>
        <taxon>Bacteria</taxon>
        <taxon>Pseudomonadati</taxon>
        <taxon>Bacteroidota</taxon>
        <taxon>Cytophagia</taxon>
        <taxon>Cytophagales</taxon>
        <taxon>Cyclobacteriaceae</taxon>
        <taxon>Algoriphagus</taxon>
    </lineage>
</organism>
<evidence type="ECO:0000313" key="2">
    <source>
        <dbReference type="Proteomes" id="UP001157915"/>
    </source>
</evidence>
<evidence type="ECO:0000313" key="1">
    <source>
        <dbReference type="EMBL" id="SMP31560.1"/>
    </source>
</evidence>
<comment type="caution">
    <text evidence="1">The sequence shown here is derived from an EMBL/GenBank/DDBJ whole genome shotgun (WGS) entry which is preliminary data.</text>
</comment>
<name>A0ABY1PDN4_9BACT</name>
<dbReference type="RefSeq" id="WP_283414169.1">
    <property type="nucleotide sequence ID" value="NZ_FXUA01000007.1"/>
</dbReference>
<sequence>MKKIISLVYLVFYFLLWVVLPSTGLGAQVYASEFGDRGNYSITKEDANFSDFQPCVNPDWNRISRQSSNENLGSGTGHWPVLFSSILDPKFGQDTNSLLDLIYSSSPFLGSLTAPIIIFPFHYFW</sequence>